<evidence type="ECO:0000313" key="2">
    <source>
        <dbReference type="EMBL" id="ETI55066.1"/>
    </source>
</evidence>
<dbReference type="OrthoDB" id="129746at2759"/>
<dbReference type="eggNOG" id="ENOG502SACR">
    <property type="taxonomic scope" value="Eukaryota"/>
</dbReference>
<dbReference type="AlphaFoldDB" id="V9FVG8"/>
<reference evidence="2 3" key="1">
    <citation type="submission" date="2013-11" db="EMBL/GenBank/DDBJ databases">
        <title>The Genome Sequence of Phytophthora parasitica P1569.</title>
        <authorList>
            <consortium name="The Broad Institute Genomics Platform"/>
            <person name="Russ C."/>
            <person name="Tyler B."/>
            <person name="Panabieres F."/>
            <person name="Shan W."/>
            <person name="Tripathy S."/>
            <person name="Grunwald N."/>
            <person name="Machado M."/>
            <person name="Johnson C.S."/>
            <person name="Arredondo F."/>
            <person name="Hong C."/>
            <person name="Coffey M."/>
            <person name="Young S.K."/>
            <person name="Zeng Q."/>
            <person name="Gargeya S."/>
            <person name="Fitzgerald M."/>
            <person name="Abouelleil A."/>
            <person name="Alvarado L."/>
            <person name="Chapman S.B."/>
            <person name="Gainer-Dewar J."/>
            <person name="Goldberg J."/>
            <person name="Griggs A."/>
            <person name="Gujja S."/>
            <person name="Hansen M."/>
            <person name="Howarth C."/>
            <person name="Imamovic A."/>
            <person name="Ireland A."/>
            <person name="Larimer J."/>
            <person name="McCowan C."/>
            <person name="Murphy C."/>
            <person name="Pearson M."/>
            <person name="Poon T.W."/>
            <person name="Priest M."/>
            <person name="Roberts A."/>
            <person name="Saif S."/>
            <person name="Shea T."/>
            <person name="Sykes S."/>
            <person name="Wortman J."/>
            <person name="Nusbaum C."/>
            <person name="Birren B."/>
        </authorList>
    </citation>
    <scope>NUCLEOTIDE SEQUENCE [LARGE SCALE GENOMIC DNA]</scope>
    <source>
        <strain evidence="2 3">P1569</strain>
    </source>
</reference>
<feature type="compositionally biased region" description="Polar residues" evidence="1">
    <location>
        <begin position="215"/>
        <end position="227"/>
    </location>
</feature>
<dbReference type="EMBL" id="ANIZ01000374">
    <property type="protein sequence ID" value="ETI55066.1"/>
    <property type="molecule type" value="Genomic_DNA"/>
</dbReference>
<keyword evidence="3" id="KW-1185">Reference proteome</keyword>
<proteinExistence type="predicted"/>
<name>V9FVG8_PHYNI</name>
<feature type="non-terminal residue" evidence="2">
    <location>
        <position position="227"/>
    </location>
</feature>
<evidence type="ECO:0000256" key="1">
    <source>
        <dbReference type="SAM" id="MobiDB-lite"/>
    </source>
</evidence>
<gene>
    <name evidence="2" type="ORF">F443_02202</name>
</gene>
<feature type="region of interest" description="Disordered" evidence="1">
    <location>
        <begin position="203"/>
        <end position="227"/>
    </location>
</feature>
<comment type="caution">
    <text evidence="2">The sequence shown here is derived from an EMBL/GenBank/DDBJ whole genome shotgun (WGS) entry which is preliminary data.</text>
</comment>
<dbReference type="HOGENOM" id="CLU_1221748_0_0_1"/>
<evidence type="ECO:0000313" key="3">
    <source>
        <dbReference type="Proteomes" id="UP000018721"/>
    </source>
</evidence>
<protein>
    <submittedName>
        <fullName evidence="2">Uncharacterized protein</fullName>
    </submittedName>
</protein>
<sequence length="227" mass="24420">MRRNRVSETFRSDASEAIHRKQASSQALLGMQISRPQARGPPMPLPGKVVVSSTTVVQMIVLSSRRRSITEMTRIHLDGERESVQAGYFSFRMGSSCEVSEKGLGSDTKPARQPSFYFFILQLARSGPSPLSTVRTVRSEPLKYSFINLNSSIMLSCTKMFAVCATAALIMSSITEATTGNQVPDYKHGVQLGVGAGVGLGVGGGEQNQNVETPCPQSGNSQSGDQN</sequence>
<organism evidence="2 3">
    <name type="scientific">Phytophthora nicotianae P1569</name>
    <dbReference type="NCBI Taxonomy" id="1317065"/>
    <lineage>
        <taxon>Eukaryota</taxon>
        <taxon>Sar</taxon>
        <taxon>Stramenopiles</taxon>
        <taxon>Oomycota</taxon>
        <taxon>Peronosporomycetes</taxon>
        <taxon>Peronosporales</taxon>
        <taxon>Peronosporaceae</taxon>
        <taxon>Phytophthora</taxon>
    </lineage>
</organism>
<accession>V9FVG8</accession>
<dbReference type="Proteomes" id="UP000018721">
    <property type="component" value="Unassembled WGS sequence"/>
</dbReference>